<name>A0A444XYZ4_ARAHY</name>
<dbReference type="STRING" id="3818.A0A444XYZ4"/>
<protein>
    <submittedName>
        <fullName evidence="1">Uncharacterized protein</fullName>
    </submittedName>
</protein>
<sequence>MLFRADKIDLKSLDDELEKHLTRILSRHIDAKRPKEEWEIDLAKLNLQHVVANGIYMALSIRALMMAKMLQDGGASTASLRASFQQEVTIWQKFDLPNITKLRLIYTYDYVLMLQMSYTGRFKIPFNGPDNISLSLFICLVI</sequence>
<dbReference type="Proteomes" id="UP000289738">
    <property type="component" value="Chromosome B08"/>
</dbReference>
<keyword evidence="2" id="KW-1185">Reference proteome</keyword>
<gene>
    <name evidence="1" type="ORF">Ahy_B08g089862</name>
</gene>
<comment type="caution">
    <text evidence="1">The sequence shown here is derived from an EMBL/GenBank/DDBJ whole genome shotgun (WGS) entry which is preliminary data.</text>
</comment>
<dbReference type="AlphaFoldDB" id="A0A444XYZ4"/>
<reference evidence="1 2" key="1">
    <citation type="submission" date="2019-01" db="EMBL/GenBank/DDBJ databases">
        <title>Sequencing of cultivated peanut Arachis hypogaea provides insights into genome evolution and oil improvement.</title>
        <authorList>
            <person name="Chen X."/>
        </authorList>
    </citation>
    <scope>NUCLEOTIDE SEQUENCE [LARGE SCALE GENOMIC DNA]</scope>
    <source>
        <strain evidence="2">cv. Fuhuasheng</strain>
        <tissue evidence="1">Leaves</tissue>
    </source>
</reference>
<proteinExistence type="predicted"/>
<accession>A0A444XYZ4</accession>
<evidence type="ECO:0000313" key="1">
    <source>
        <dbReference type="EMBL" id="RYQ94901.1"/>
    </source>
</evidence>
<dbReference type="EMBL" id="SDMP01000018">
    <property type="protein sequence ID" value="RYQ94901.1"/>
    <property type="molecule type" value="Genomic_DNA"/>
</dbReference>
<organism evidence="1 2">
    <name type="scientific">Arachis hypogaea</name>
    <name type="common">Peanut</name>
    <dbReference type="NCBI Taxonomy" id="3818"/>
    <lineage>
        <taxon>Eukaryota</taxon>
        <taxon>Viridiplantae</taxon>
        <taxon>Streptophyta</taxon>
        <taxon>Embryophyta</taxon>
        <taxon>Tracheophyta</taxon>
        <taxon>Spermatophyta</taxon>
        <taxon>Magnoliopsida</taxon>
        <taxon>eudicotyledons</taxon>
        <taxon>Gunneridae</taxon>
        <taxon>Pentapetalae</taxon>
        <taxon>rosids</taxon>
        <taxon>fabids</taxon>
        <taxon>Fabales</taxon>
        <taxon>Fabaceae</taxon>
        <taxon>Papilionoideae</taxon>
        <taxon>50 kb inversion clade</taxon>
        <taxon>dalbergioids sensu lato</taxon>
        <taxon>Dalbergieae</taxon>
        <taxon>Pterocarpus clade</taxon>
        <taxon>Arachis</taxon>
    </lineage>
</organism>
<evidence type="ECO:0000313" key="2">
    <source>
        <dbReference type="Proteomes" id="UP000289738"/>
    </source>
</evidence>